<proteinExistence type="predicted"/>
<evidence type="ECO:0000313" key="3">
    <source>
        <dbReference type="Proteomes" id="UP000034457"/>
    </source>
</evidence>
<evidence type="ECO:0000313" key="2">
    <source>
        <dbReference type="EMBL" id="KKP71491.1"/>
    </source>
</evidence>
<dbReference type="AlphaFoldDB" id="A0A0G0C5P2"/>
<accession>A0A0G0C5P2</accession>
<keyword evidence="1" id="KW-0812">Transmembrane</keyword>
<feature type="transmembrane region" description="Helical" evidence="1">
    <location>
        <begin position="44"/>
        <end position="65"/>
    </location>
</feature>
<name>A0A0G0C5P2_9BACT</name>
<organism evidence="2 3">
    <name type="scientific">Candidatus Roizmanbacteria bacterium GW2011_GWA2_35_19</name>
    <dbReference type="NCBI Taxonomy" id="1618478"/>
    <lineage>
        <taxon>Bacteria</taxon>
        <taxon>Candidatus Roizmaniibacteriota</taxon>
    </lineage>
</organism>
<keyword evidence="1" id="KW-0472">Membrane</keyword>
<sequence>MKNSEYYSYWLKGINFDMYFKPAQVIIFLFLAFLIMYFKGTENFWLVAIIIKLTFFAWLIILLYIDGKLFYEAFKKNKRVKIYMAIQRLIYLIILIYIIWRLNKILL</sequence>
<feature type="transmembrane region" description="Helical" evidence="1">
    <location>
        <begin position="85"/>
        <end position="102"/>
    </location>
</feature>
<keyword evidence="1" id="KW-1133">Transmembrane helix</keyword>
<protein>
    <submittedName>
        <fullName evidence="2">Uncharacterized protein</fullName>
    </submittedName>
</protein>
<dbReference type="STRING" id="1618478.UR68_C0035G0016"/>
<dbReference type="Proteomes" id="UP000034457">
    <property type="component" value="Unassembled WGS sequence"/>
</dbReference>
<comment type="caution">
    <text evidence="2">The sequence shown here is derived from an EMBL/GenBank/DDBJ whole genome shotgun (WGS) entry which is preliminary data.</text>
</comment>
<evidence type="ECO:0000256" key="1">
    <source>
        <dbReference type="SAM" id="Phobius"/>
    </source>
</evidence>
<dbReference type="EMBL" id="LBQC01000035">
    <property type="protein sequence ID" value="KKP71491.1"/>
    <property type="molecule type" value="Genomic_DNA"/>
</dbReference>
<gene>
    <name evidence="2" type="ORF">UR68_C0035G0016</name>
</gene>
<reference evidence="2 3" key="1">
    <citation type="journal article" date="2015" name="Nature">
        <title>rRNA introns, odd ribosomes, and small enigmatic genomes across a large radiation of phyla.</title>
        <authorList>
            <person name="Brown C.T."/>
            <person name="Hug L.A."/>
            <person name="Thomas B.C."/>
            <person name="Sharon I."/>
            <person name="Castelle C.J."/>
            <person name="Singh A."/>
            <person name="Wilkins M.J."/>
            <person name="Williams K.H."/>
            <person name="Banfield J.F."/>
        </authorList>
    </citation>
    <scope>NUCLEOTIDE SEQUENCE [LARGE SCALE GENOMIC DNA]</scope>
</reference>
<feature type="transmembrane region" description="Helical" evidence="1">
    <location>
        <begin position="20"/>
        <end position="38"/>
    </location>
</feature>